<evidence type="ECO:0000313" key="2">
    <source>
        <dbReference type="EMBL" id="KAK6523984.1"/>
    </source>
</evidence>
<organism evidence="2 3">
    <name type="scientific">Orbilia ellipsospora</name>
    <dbReference type="NCBI Taxonomy" id="2528407"/>
    <lineage>
        <taxon>Eukaryota</taxon>
        <taxon>Fungi</taxon>
        <taxon>Dikarya</taxon>
        <taxon>Ascomycota</taxon>
        <taxon>Pezizomycotina</taxon>
        <taxon>Orbiliomycetes</taxon>
        <taxon>Orbiliales</taxon>
        <taxon>Orbiliaceae</taxon>
        <taxon>Orbilia</taxon>
    </lineage>
</organism>
<gene>
    <name evidence="2" type="ORF">TWF694_005653</name>
</gene>
<proteinExistence type="predicted"/>
<sequence>MKFLSTIIVAIFSVTAMAAPTPDEGLTLEKRGCPAGTICIDSQCYWWDCNVSGCYIGAPLGQGC</sequence>
<keyword evidence="1" id="KW-0732">Signal</keyword>
<dbReference type="AlphaFoldDB" id="A0AAV9WSN3"/>
<name>A0AAV9WSN3_9PEZI</name>
<evidence type="ECO:0000313" key="3">
    <source>
        <dbReference type="Proteomes" id="UP001365542"/>
    </source>
</evidence>
<accession>A0AAV9WSN3</accession>
<keyword evidence="3" id="KW-1185">Reference proteome</keyword>
<dbReference type="Proteomes" id="UP001365542">
    <property type="component" value="Unassembled WGS sequence"/>
</dbReference>
<evidence type="ECO:0000256" key="1">
    <source>
        <dbReference type="SAM" id="SignalP"/>
    </source>
</evidence>
<feature type="chain" id="PRO_5044001604" evidence="1">
    <location>
        <begin position="19"/>
        <end position="64"/>
    </location>
</feature>
<dbReference type="EMBL" id="JAVHJO010000018">
    <property type="protein sequence ID" value="KAK6523984.1"/>
    <property type="molecule type" value="Genomic_DNA"/>
</dbReference>
<comment type="caution">
    <text evidence="2">The sequence shown here is derived from an EMBL/GenBank/DDBJ whole genome shotgun (WGS) entry which is preliminary data.</text>
</comment>
<feature type="signal peptide" evidence="1">
    <location>
        <begin position="1"/>
        <end position="18"/>
    </location>
</feature>
<reference evidence="2 3" key="1">
    <citation type="submission" date="2019-10" db="EMBL/GenBank/DDBJ databases">
        <authorList>
            <person name="Palmer J.M."/>
        </authorList>
    </citation>
    <scope>NUCLEOTIDE SEQUENCE [LARGE SCALE GENOMIC DNA]</scope>
    <source>
        <strain evidence="2 3">TWF694</strain>
    </source>
</reference>
<protein>
    <submittedName>
        <fullName evidence="2">Uncharacterized protein</fullName>
    </submittedName>
</protein>